<dbReference type="InterPro" id="IPR047589">
    <property type="entry name" value="DUF11_rpt"/>
</dbReference>
<sequence length="971" mass="97763">MHSAPIPEAGCSSAIPKQAKIAYLWILGLLLFVGSGARAQTATFSFPGGALLTTDGSTALDVGQYSSPAVTDVDGDGLIDLLTGSSDGEIVRFEQTTSNGLVFALVGNLTTDGTTVLDVGTYAAPTVRDINGNGLLDLLVGNDQGRVARYEQTTSNGPAFALVGNLTTDGSTTLDVGNFSTPTVTDLDNDGLLDLLVGTHIGNVRRYEQTTTNGVVFAGGDFLTTDGSTALLVGPGEGDGEANPEVEDLDGDGLLDLLVGEKLGRVEHFEQTTVNGTVFARIGYLTTNGSSILDVRQFSAPRITDVDGNGVFDLLAGGYNGNVQRFELAYLPVLTSIAPASSVTGISVTLTGNYLSNATGIKFNGTSATTFTVNSANEIVVVVPSGATTGDVVVTTPPGSSNGIPFTVLPPSADLSITKTDGVTTATPGGSVTYTITASNAGPSSVVGATVADTYPASLTGVTWTCVGAGGGTCTASGSGNLNDAVNLPSGGSVTYTVSANISPSATGTLSNTATVSTPQGVSDPVSGNNSATDSDQLSPSADLSIAKTDGVTTATPGGSVTYTITASNAGPSSVVGATVADTYPASLTGVTWTCVGAGGGTCTASGSGNLNDAVNLPSGGSVTYTISANISPSATTPGTLSNTATVTAPQGVSDPNSNNNSATDTDNLVCPTITFTNPTITDVLCIGTSTGSISLSASGSSGTATYTLNPGNVQNTTGTFTGLPTGTYTVAVTYLSGCSATSDFITINQPAAIALNTDGDKSVILGYGDNCTTLTATASGGTGNHTYTWMPGGLAGSSVQVCPQVTTTYTVTSTDANGCTASQQVTVTVNDVRCGNKNQNVTICYYGVTQCVSEKIAKRYLRLGATIGGCGNNARIGVEETTNAPLQLSVKAFPNPVQDAVTLEVLAPGAGVATFQVLDLTGRTRQTKSKHLVEGLNEVGFRLGTLPAGMYLIRAVDALNRQGVVKVSKQ</sequence>
<feature type="compositionally biased region" description="Polar residues" evidence="2">
    <location>
        <begin position="636"/>
        <end position="651"/>
    </location>
</feature>
<dbReference type="Gene3D" id="2.60.40.10">
    <property type="entry name" value="Immunoglobulins"/>
    <property type="match status" value="3"/>
</dbReference>
<feature type="region of interest" description="Disordered" evidence="2">
    <location>
        <begin position="507"/>
        <end position="542"/>
    </location>
</feature>
<evidence type="ECO:0000259" key="3">
    <source>
        <dbReference type="Pfam" id="PF01345"/>
    </source>
</evidence>
<evidence type="ECO:0000256" key="1">
    <source>
        <dbReference type="ARBA" id="ARBA00022729"/>
    </source>
</evidence>
<name>A0A8J3D2F1_9BACT</name>
<dbReference type="Gene3D" id="2.130.10.130">
    <property type="entry name" value="Integrin alpha, N-terminal"/>
    <property type="match status" value="1"/>
</dbReference>
<dbReference type="Proteomes" id="UP000598271">
    <property type="component" value="Unassembled WGS sequence"/>
</dbReference>
<gene>
    <name evidence="4" type="ORF">GCM10007390_09510</name>
</gene>
<dbReference type="RefSeq" id="WP_189563187.1">
    <property type="nucleotide sequence ID" value="NZ_BMXF01000001.1"/>
</dbReference>
<dbReference type="InterPro" id="IPR028994">
    <property type="entry name" value="Integrin_alpha_N"/>
</dbReference>
<dbReference type="InterPro" id="IPR026444">
    <property type="entry name" value="Secre_tail"/>
</dbReference>
<dbReference type="Pfam" id="PF13517">
    <property type="entry name" value="FG-GAP_3"/>
    <property type="match status" value="1"/>
</dbReference>
<protein>
    <recommendedName>
        <fullName evidence="3">DUF11 domain-containing protein</fullName>
    </recommendedName>
</protein>
<comment type="caution">
    <text evidence="4">The sequence shown here is derived from an EMBL/GenBank/DDBJ whole genome shotgun (WGS) entry which is preliminary data.</text>
</comment>
<dbReference type="NCBIfam" id="TIGR04183">
    <property type="entry name" value="Por_Secre_tail"/>
    <property type="match status" value="1"/>
</dbReference>
<evidence type="ECO:0000256" key="2">
    <source>
        <dbReference type="SAM" id="MobiDB-lite"/>
    </source>
</evidence>
<dbReference type="SUPFAM" id="SSF69318">
    <property type="entry name" value="Integrin alpha N-terminal domain"/>
    <property type="match status" value="1"/>
</dbReference>
<dbReference type="InterPro" id="IPR025667">
    <property type="entry name" value="SprB_repeat"/>
</dbReference>
<evidence type="ECO:0000313" key="4">
    <source>
        <dbReference type="EMBL" id="GHB58136.1"/>
    </source>
</evidence>
<dbReference type="PANTHER" id="PTHR34819:SF3">
    <property type="entry name" value="CELL SURFACE PROTEIN"/>
    <property type="match status" value="1"/>
</dbReference>
<dbReference type="Pfam" id="PF13573">
    <property type="entry name" value="SprB"/>
    <property type="match status" value="1"/>
</dbReference>
<dbReference type="InterPro" id="IPR013783">
    <property type="entry name" value="Ig-like_fold"/>
</dbReference>
<keyword evidence="5" id="KW-1185">Reference proteome</keyword>
<proteinExistence type="predicted"/>
<organism evidence="4 5">
    <name type="scientific">Persicitalea jodogahamensis</name>
    <dbReference type="NCBI Taxonomy" id="402147"/>
    <lineage>
        <taxon>Bacteria</taxon>
        <taxon>Pseudomonadati</taxon>
        <taxon>Bacteroidota</taxon>
        <taxon>Cytophagia</taxon>
        <taxon>Cytophagales</taxon>
        <taxon>Spirosomataceae</taxon>
        <taxon>Persicitalea</taxon>
    </lineage>
</organism>
<keyword evidence="1" id="KW-0732">Signal</keyword>
<dbReference type="AlphaFoldDB" id="A0A8J3D2F1"/>
<feature type="domain" description="DUF11" evidence="3">
    <location>
        <begin position="543"/>
        <end position="665"/>
    </location>
</feature>
<accession>A0A8J3D2F1</accession>
<feature type="compositionally biased region" description="Low complexity" evidence="2">
    <location>
        <begin position="654"/>
        <end position="665"/>
    </location>
</feature>
<dbReference type="SUPFAM" id="SSF81296">
    <property type="entry name" value="E set domains"/>
    <property type="match status" value="1"/>
</dbReference>
<dbReference type="InterPro" id="IPR014756">
    <property type="entry name" value="Ig_E-set"/>
</dbReference>
<feature type="domain" description="DUF11" evidence="3">
    <location>
        <begin position="414"/>
        <end position="533"/>
    </location>
</feature>
<dbReference type="InterPro" id="IPR013517">
    <property type="entry name" value="FG-GAP"/>
</dbReference>
<dbReference type="InterPro" id="IPR001434">
    <property type="entry name" value="OmcB-like_DUF11"/>
</dbReference>
<dbReference type="Pfam" id="PF01345">
    <property type="entry name" value="DUF11"/>
    <property type="match status" value="2"/>
</dbReference>
<feature type="region of interest" description="Disordered" evidence="2">
    <location>
        <begin position="636"/>
        <end position="665"/>
    </location>
</feature>
<dbReference type="EMBL" id="BMXF01000001">
    <property type="protein sequence ID" value="GHB58136.1"/>
    <property type="molecule type" value="Genomic_DNA"/>
</dbReference>
<dbReference type="PANTHER" id="PTHR34819">
    <property type="entry name" value="LARGE CYSTEINE-RICH PERIPLASMIC PROTEIN OMCB"/>
    <property type="match status" value="1"/>
</dbReference>
<reference evidence="4 5" key="1">
    <citation type="journal article" date="2014" name="Int. J. Syst. Evol. Microbiol.">
        <title>Complete genome sequence of Corynebacterium casei LMG S-19264T (=DSM 44701T), isolated from a smear-ripened cheese.</title>
        <authorList>
            <consortium name="US DOE Joint Genome Institute (JGI-PGF)"/>
            <person name="Walter F."/>
            <person name="Albersmeier A."/>
            <person name="Kalinowski J."/>
            <person name="Ruckert C."/>
        </authorList>
    </citation>
    <scope>NUCLEOTIDE SEQUENCE [LARGE SCALE GENOMIC DNA]</scope>
    <source>
        <strain evidence="4 5">KCTC 12866</strain>
    </source>
</reference>
<dbReference type="NCBIfam" id="TIGR01451">
    <property type="entry name" value="B_ant_repeat"/>
    <property type="match status" value="2"/>
</dbReference>
<dbReference type="InterPro" id="IPR051172">
    <property type="entry name" value="Chlamydia_OmcB"/>
</dbReference>
<evidence type="ECO:0000313" key="5">
    <source>
        <dbReference type="Proteomes" id="UP000598271"/>
    </source>
</evidence>